<dbReference type="EMBL" id="VFQX01000006">
    <property type="protein sequence ID" value="KAF0983191.1"/>
    <property type="molecule type" value="Genomic_DNA"/>
</dbReference>
<comment type="caution">
    <text evidence="1">The sequence shown here is derived from an EMBL/GenBank/DDBJ whole genome shotgun (WGS) entry which is preliminary data.</text>
</comment>
<dbReference type="VEuPathDB" id="AmoebaDB:NfTy_010740"/>
<dbReference type="OrthoDB" id="10067267at2759"/>
<accession>A0A6A5C7R9</accession>
<dbReference type="InterPro" id="IPR008979">
    <property type="entry name" value="Galactose-bd-like_sf"/>
</dbReference>
<dbReference type="VEuPathDB" id="AmoebaDB:FDP41_010256"/>
<protein>
    <submittedName>
        <fullName evidence="1">Uncharacterized protein</fullName>
    </submittedName>
</protein>
<sequence length="370" mass="42114">MVPFRTSFVLHDKEELFIHVPKSLRTEFRLHLTCHEKLPTINVKMYVKIRNVAMTAVVCRQEDIENTQSYQRLCNGGAQFVKADQVAEMLTEALQSNNMICFQDPEIPDKRKIADGLGLNPQDYQPITVMWNVVNILKEEIDYRQANQKIRKFYTSEQNSEKIRVSGKAGIGAFSAKVGYSKEMTQENINSGYFNDETEYSEFKRRNYTEVGQQPINSPRGLDLVESTTIRTNLSRVVSSFTYKPSNAEERFDFNAPTIETRKEILIPAKNPVNLVGAIRDLGCSVAVPSTWDHRHSSLHIAINDIPRMAIYSGCRDADSGSWCAQVNDGNQWVKVYFGEIVSVYAIDLQGRSDLDQWLPCTQLNIPLTV</sequence>
<dbReference type="GeneID" id="68117471"/>
<keyword evidence="2" id="KW-1185">Reference proteome</keyword>
<dbReference type="Gene3D" id="2.60.120.260">
    <property type="entry name" value="Galactose-binding domain-like"/>
    <property type="match status" value="1"/>
</dbReference>
<evidence type="ECO:0000313" key="1">
    <source>
        <dbReference type="EMBL" id="KAF0983191.1"/>
    </source>
</evidence>
<evidence type="ECO:0000313" key="2">
    <source>
        <dbReference type="Proteomes" id="UP000444721"/>
    </source>
</evidence>
<reference evidence="1 2" key="1">
    <citation type="journal article" date="2019" name="Sci. Rep.">
        <title>Nanopore sequencing improves the draft genome of the human pathogenic amoeba Naegleria fowleri.</title>
        <authorList>
            <person name="Liechti N."/>
            <person name="Schurch N."/>
            <person name="Bruggmann R."/>
            <person name="Wittwer M."/>
        </authorList>
    </citation>
    <scope>NUCLEOTIDE SEQUENCE [LARGE SCALE GENOMIC DNA]</scope>
    <source>
        <strain evidence="1 2">ATCC 30894</strain>
    </source>
</reference>
<dbReference type="SUPFAM" id="SSF49785">
    <property type="entry name" value="Galactose-binding domain-like"/>
    <property type="match status" value="1"/>
</dbReference>
<dbReference type="RefSeq" id="XP_044567904.1">
    <property type="nucleotide sequence ID" value="XM_044700534.1"/>
</dbReference>
<organism evidence="1 2">
    <name type="scientific">Naegleria fowleri</name>
    <name type="common">Brain eating amoeba</name>
    <dbReference type="NCBI Taxonomy" id="5763"/>
    <lineage>
        <taxon>Eukaryota</taxon>
        <taxon>Discoba</taxon>
        <taxon>Heterolobosea</taxon>
        <taxon>Tetramitia</taxon>
        <taxon>Eutetramitia</taxon>
        <taxon>Vahlkampfiidae</taxon>
        <taxon>Naegleria</taxon>
    </lineage>
</organism>
<dbReference type="VEuPathDB" id="AmoebaDB:NF0088070"/>
<gene>
    <name evidence="1" type="ORF">FDP41_010256</name>
</gene>
<dbReference type="AlphaFoldDB" id="A0A6A5C7R9"/>
<dbReference type="Proteomes" id="UP000444721">
    <property type="component" value="Unassembled WGS sequence"/>
</dbReference>
<proteinExistence type="predicted"/>
<name>A0A6A5C7R9_NAEFO</name>